<feature type="domain" description="Aminoglycoside phosphotransferase" evidence="1">
    <location>
        <begin position="361"/>
        <end position="576"/>
    </location>
</feature>
<proteinExistence type="predicted"/>
<sequence length="655" mass="73702">MAIGAWPDRGGEVRNAVITEIRKSRYRLEVSLGMPMVLPETSTGLQPRTCPADKPVDPLAVRSLTRLLAQLTLVRKEALPPLPAAWSPNERDSRAYLDIVVRRATQRILDSNGTDFSGLFAALGVPGDALARVAAQMPTPARRPYGFLLLNLNRDNVIVLEGPKLSIARLDWNSASYGDPLHGLASHAVRMRYPEHQLDEVLDAWVREMGSVRLTAVNGARRDFPRYVTFERINLSYAELIKAAESLGDEIDAPRLHAVAEDIKATLDVASGVLGMSEVPPVREISDALFRWQAGRITQRMKRLPLALYRWERDTRVNDRKDFRYALVRQALALEGIAPARHVFRGTAHLNTVVDLDAYPDLVVVRRETAAAPRREQGELKEHAVLQVIERSGLQLRAPRILALGYDDRGRHFAIHTYEGPSNQAPRHPVDGLLPGEADELVDALAMLAEIDYSTLPFEATSDTFYARLSERLAVFVDDLPLETRQAARKWGLPDGAVLRKILSRYQVTKRTAALLHGDLNPWNLVRDGRRGGLTIIDWEMGMIGDPLYDLVRHLHLTPTRPEMRTRMFKRWSKLLPYECVAGWEQDWRVYRWIEQIRSAYVDLDRITTGTALDTPNVRRAVDAYEMTLTAATGSLGLRMRQRVVPKLPAPLKAS</sequence>
<reference evidence="2 3" key="1">
    <citation type="submission" date="2018-09" db="EMBL/GenBank/DDBJ databases">
        <title>Production of Trimethoprim by Streptomyces sp. 3E-1.</title>
        <authorList>
            <person name="Kang H.J."/>
            <person name="Kim S.B."/>
        </authorList>
    </citation>
    <scope>NUCLEOTIDE SEQUENCE [LARGE SCALE GENOMIC DNA]</scope>
    <source>
        <strain evidence="2 3">3E-1</strain>
    </source>
</reference>
<organism evidence="2 3">
    <name type="scientific">Streptomyces griseorubiginosus</name>
    <dbReference type="NCBI Taxonomy" id="67304"/>
    <lineage>
        <taxon>Bacteria</taxon>
        <taxon>Bacillati</taxon>
        <taxon>Actinomycetota</taxon>
        <taxon>Actinomycetes</taxon>
        <taxon>Kitasatosporales</taxon>
        <taxon>Streptomycetaceae</taxon>
        <taxon>Streptomyces</taxon>
    </lineage>
</organism>
<evidence type="ECO:0000313" key="2">
    <source>
        <dbReference type="EMBL" id="AYC40324.1"/>
    </source>
</evidence>
<dbReference type="PANTHER" id="PTHR40086">
    <property type="entry name" value="PHOSPHOTRANSFERASE YTMP-RELATED"/>
    <property type="match status" value="1"/>
</dbReference>
<dbReference type="InterPro" id="IPR052077">
    <property type="entry name" value="CcrZ_PhaseVar_Mediator"/>
</dbReference>
<name>A0AAI8PPH7_9ACTN</name>
<dbReference type="RefSeq" id="WP_246091139.1">
    <property type="nucleotide sequence ID" value="NZ_CP032427.1"/>
</dbReference>
<dbReference type="EMBL" id="CP032427">
    <property type="protein sequence ID" value="AYC40324.1"/>
    <property type="molecule type" value="Genomic_DNA"/>
</dbReference>
<dbReference type="Pfam" id="PF01636">
    <property type="entry name" value="APH"/>
    <property type="match status" value="2"/>
</dbReference>
<evidence type="ECO:0000313" key="3">
    <source>
        <dbReference type="Proteomes" id="UP000265765"/>
    </source>
</evidence>
<protein>
    <recommendedName>
        <fullName evidence="1">Aminoglycoside phosphotransferase domain-containing protein</fullName>
    </recommendedName>
</protein>
<dbReference type="InterPro" id="IPR002575">
    <property type="entry name" value="Aminoglycoside_PTrfase"/>
</dbReference>
<dbReference type="KEGG" id="sge:DWG14_04587"/>
<dbReference type="GeneID" id="91283469"/>
<dbReference type="Gene3D" id="3.90.1200.10">
    <property type="match status" value="2"/>
</dbReference>
<dbReference type="Proteomes" id="UP000265765">
    <property type="component" value="Chromosome"/>
</dbReference>
<gene>
    <name evidence="2" type="ORF">DWG14_04587</name>
</gene>
<evidence type="ECO:0000259" key="1">
    <source>
        <dbReference type="Pfam" id="PF01636"/>
    </source>
</evidence>
<dbReference type="InterPro" id="IPR011009">
    <property type="entry name" value="Kinase-like_dom_sf"/>
</dbReference>
<dbReference type="SUPFAM" id="SSF56112">
    <property type="entry name" value="Protein kinase-like (PK-like)"/>
    <property type="match status" value="2"/>
</dbReference>
<dbReference type="PANTHER" id="PTHR40086:SF1">
    <property type="entry name" value="CELL CYCLE REGULATOR CCRZ"/>
    <property type="match status" value="1"/>
</dbReference>
<feature type="domain" description="Aminoglycoside phosphotransferase" evidence="1">
    <location>
        <begin position="42"/>
        <end position="213"/>
    </location>
</feature>
<accession>A0AAI8PPH7</accession>
<dbReference type="AlphaFoldDB" id="A0AAI8PPH7"/>